<dbReference type="Gene3D" id="1.10.3730.20">
    <property type="match status" value="2"/>
</dbReference>
<keyword evidence="1" id="KW-1133">Transmembrane helix</keyword>
<dbReference type="PANTHER" id="PTHR12715:SF4">
    <property type="entry name" value="EAMA DOMAIN-CONTAINING PROTEIN"/>
    <property type="match status" value="1"/>
</dbReference>
<dbReference type="SUPFAM" id="SSF103481">
    <property type="entry name" value="Multidrug resistance efflux transporter EmrE"/>
    <property type="match status" value="2"/>
</dbReference>
<dbReference type="GO" id="GO:0016020">
    <property type="term" value="C:membrane"/>
    <property type="evidence" value="ECO:0007669"/>
    <property type="project" value="InterPro"/>
</dbReference>
<feature type="domain" description="EamA" evidence="2">
    <location>
        <begin position="148"/>
        <end position="281"/>
    </location>
</feature>
<dbReference type="OrthoDB" id="9799821at2"/>
<feature type="transmembrane region" description="Helical" evidence="1">
    <location>
        <begin position="67"/>
        <end position="85"/>
    </location>
</feature>
<feature type="transmembrane region" description="Helical" evidence="1">
    <location>
        <begin position="119"/>
        <end position="137"/>
    </location>
</feature>
<dbReference type="InterPro" id="IPR037185">
    <property type="entry name" value="EmrE-like"/>
</dbReference>
<evidence type="ECO:0000256" key="1">
    <source>
        <dbReference type="SAM" id="Phobius"/>
    </source>
</evidence>
<feature type="transmembrane region" description="Helical" evidence="1">
    <location>
        <begin position="204"/>
        <end position="227"/>
    </location>
</feature>
<sequence>MEPKALLAGLVTILFWASAFAGIRAGLAGYGPGHLTLLRFLVASSALLLYARLARIPPPRREDLPRLFLLGVLGITFYHTALNFGERTVSAGAASLLIASGPVFTALLSRFLLGERLSLWGWAGIGLAFLGAALIAFGEGGGVRLEPGAVLILGAALSTSFYFVLQKPLFARYSAREMTVYTLVLGTLPLLVFAPGLLEAVRKAPLGATLSVIYLGLFPGALAYLTWTYALSRTPASRLSSLLYLSPVLAILIGYLWLGEAPSFLALWGGGLALLGVGVVNARGRA</sequence>
<keyword evidence="1" id="KW-0812">Transmembrane</keyword>
<feature type="domain" description="EamA" evidence="2">
    <location>
        <begin position="5"/>
        <end position="136"/>
    </location>
</feature>
<dbReference type="PANTHER" id="PTHR12715">
    <property type="entry name" value="TRANSPORTER, DRUG/METABOLITE EXPORTER FAMILY"/>
    <property type="match status" value="1"/>
</dbReference>
<gene>
    <name evidence="3" type="ORF">THFILI_09555</name>
</gene>
<keyword evidence="4" id="KW-1185">Reference proteome</keyword>
<organism evidence="3 4">
    <name type="scientific">Thermus filiformis</name>
    <dbReference type="NCBI Taxonomy" id="276"/>
    <lineage>
        <taxon>Bacteria</taxon>
        <taxon>Thermotogati</taxon>
        <taxon>Deinococcota</taxon>
        <taxon>Deinococci</taxon>
        <taxon>Thermales</taxon>
        <taxon>Thermaceae</taxon>
        <taxon>Thermus</taxon>
    </lineage>
</organism>
<feature type="transmembrane region" description="Helical" evidence="1">
    <location>
        <begin position="178"/>
        <end position="198"/>
    </location>
</feature>
<name>A0A0D6X9J0_THEFI</name>
<keyword evidence="1" id="KW-0472">Membrane</keyword>
<dbReference type="RefSeq" id="WP_045246418.1">
    <property type="nucleotide sequence ID" value="NZ_JPSL02000040.1"/>
</dbReference>
<dbReference type="EMBL" id="JPSL02000040">
    <property type="protein sequence ID" value="KIX84362.1"/>
    <property type="molecule type" value="Genomic_DNA"/>
</dbReference>
<protein>
    <submittedName>
        <fullName evidence="3">Membrane protein</fullName>
    </submittedName>
</protein>
<dbReference type="Proteomes" id="UP000030364">
    <property type="component" value="Unassembled WGS sequence"/>
</dbReference>
<proteinExistence type="predicted"/>
<dbReference type="InterPro" id="IPR052756">
    <property type="entry name" value="Alkyne_AA_exporter"/>
</dbReference>
<feature type="transmembrane region" description="Helical" evidence="1">
    <location>
        <begin position="37"/>
        <end position="55"/>
    </location>
</feature>
<dbReference type="Pfam" id="PF00892">
    <property type="entry name" value="EamA"/>
    <property type="match status" value="2"/>
</dbReference>
<evidence type="ECO:0000259" key="2">
    <source>
        <dbReference type="Pfam" id="PF00892"/>
    </source>
</evidence>
<accession>A0A0D6X9J0</accession>
<comment type="caution">
    <text evidence="3">The sequence shown here is derived from an EMBL/GenBank/DDBJ whole genome shotgun (WGS) entry which is preliminary data.</text>
</comment>
<evidence type="ECO:0000313" key="4">
    <source>
        <dbReference type="Proteomes" id="UP000030364"/>
    </source>
</evidence>
<reference evidence="3 4" key="1">
    <citation type="journal article" date="2015" name="Genome Announc.">
        <title>Draft Genome Sequence of the Thermophile Thermus filiformis ATCC 43280, Producer of Carotenoid-(Di)glucoside-Branched Fatty Acid (Di)esters and Source of Hyperthermostable Enzymes of Biotechnological Interest.</title>
        <authorList>
            <person name="Mandelli F."/>
            <person name="Oliveira Ramires B."/>
            <person name="Couger M.B."/>
            <person name="Paixao D.A."/>
            <person name="Camilo C.M."/>
            <person name="Polikarpov I."/>
            <person name="Prade R."/>
            <person name="Riano-Pachon D.M."/>
            <person name="Squina F.M."/>
        </authorList>
    </citation>
    <scope>NUCLEOTIDE SEQUENCE [LARGE SCALE GENOMIC DNA]</scope>
    <source>
        <strain evidence="3 4">ATCC 43280</strain>
    </source>
</reference>
<dbReference type="InterPro" id="IPR000620">
    <property type="entry name" value="EamA_dom"/>
</dbReference>
<dbReference type="AlphaFoldDB" id="A0A0D6X9J0"/>
<feature type="transmembrane region" description="Helical" evidence="1">
    <location>
        <begin position="239"/>
        <end position="258"/>
    </location>
</feature>
<feature type="transmembrane region" description="Helical" evidence="1">
    <location>
        <begin position="91"/>
        <end position="112"/>
    </location>
</feature>
<evidence type="ECO:0000313" key="3">
    <source>
        <dbReference type="EMBL" id="KIX84362.1"/>
    </source>
</evidence>
<dbReference type="STRING" id="276.THFILI_09555"/>
<feature type="transmembrane region" description="Helical" evidence="1">
    <location>
        <begin position="264"/>
        <end position="282"/>
    </location>
</feature>
<feature type="transmembrane region" description="Helical" evidence="1">
    <location>
        <begin position="149"/>
        <end position="166"/>
    </location>
</feature>